<keyword evidence="2" id="KW-1185">Reference proteome</keyword>
<proteinExistence type="predicted"/>
<reference evidence="1" key="1">
    <citation type="submission" date="2009-02" db="EMBL/GenBank/DDBJ databases">
        <authorList>
            <person name="Fulton L."/>
            <person name="Clifton S."/>
            <person name="Fulton B."/>
            <person name="Xu J."/>
            <person name="Minx P."/>
            <person name="Pepin K.H."/>
            <person name="Johnson M."/>
            <person name="Bhonagiri V."/>
            <person name="Nash W.E."/>
            <person name="Mardis E.R."/>
            <person name="Wilson R.K."/>
        </authorList>
    </citation>
    <scope>NUCLEOTIDE SEQUENCE [LARGE SCALE GENOMIC DNA]</scope>
    <source>
        <strain evidence="1">DSM 15053</strain>
    </source>
</reference>
<accession>C0C3U5</accession>
<organism evidence="1 2">
    <name type="scientific">[Clostridium] hylemonae DSM 15053</name>
    <dbReference type="NCBI Taxonomy" id="553973"/>
    <lineage>
        <taxon>Bacteria</taxon>
        <taxon>Bacillati</taxon>
        <taxon>Bacillota</taxon>
        <taxon>Clostridia</taxon>
        <taxon>Lachnospirales</taxon>
        <taxon>Lachnospiraceae</taxon>
    </lineage>
</organism>
<dbReference type="Proteomes" id="UP000004893">
    <property type="component" value="Unassembled WGS sequence"/>
</dbReference>
<evidence type="ECO:0000313" key="2">
    <source>
        <dbReference type="Proteomes" id="UP000004893"/>
    </source>
</evidence>
<evidence type="ECO:0000313" key="1">
    <source>
        <dbReference type="EMBL" id="EEG73103.1"/>
    </source>
</evidence>
<dbReference type="EMBL" id="ABYI02000031">
    <property type="protein sequence ID" value="EEG73103.1"/>
    <property type="molecule type" value="Genomic_DNA"/>
</dbReference>
<dbReference type="HOGENOM" id="CLU_3134109_0_0_9"/>
<dbReference type="AlphaFoldDB" id="C0C3U5"/>
<reference evidence="1" key="2">
    <citation type="submission" date="2013-06" db="EMBL/GenBank/DDBJ databases">
        <title>Draft genome sequence of Clostridium hylemonae (DSM 15053).</title>
        <authorList>
            <person name="Sudarsanam P."/>
            <person name="Ley R."/>
            <person name="Guruge J."/>
            <person name="Turnbaugh P.J."/>
            <person name="Mahowald M."/>
            <person name="Liep D."/>
            <person name="Gordon J."/>
        </authorList>
    </citation>
    <scope>NUCLEOTIDE SEQUENCE</scope>
    <source>
        <strain evidence="1">DSM 15053</strain>
    </source>
</reference>
<gene>
    <name evidence="1" type="ORF">CLOHYLEM_06757</name>
</gene>
<name>C0C3U5_9FIRM</name>
<protein>
    <submittedName>
        <fullName evidence="1">Uncharacterized protein</fullName>
    </submittedName>
</protein>
<sequence length="49" mass="5788">MPAGTYKNEKLYYLPRRKASCWNYGKGCLMNWSVSKQNQTEKNLTKFPL</sequence>
<comment type="caution">
    <text evidence="1">The sequence shown here is derived from an EMBL/GenBank/DDBJ whole genome shotgun (WGS) entry which is preliminary data.</text>
</comment>
<dbReference type="STRING" id="553973.CLOHYLEM_06757"/>